<feature type="region of interest" description="Disordered" evidence="1">
    <location>
        <begin position="408"/>
        <end position="432"/>
    </location>
</feature>
<dbReference type="AlphaFoldDB" id="A0A023B7N9"/>
<comment type="caution">
    <text evidence="2">The sequence shown here is derived from an EMBL/GenBank/DDBJ whole genome shotgun (WGS) entry which is preliminary data.</text>
</comment>
<feature type="region of interest" description="Disordered" evidence="1">
    <location>
        <begin position="1"/>
        <end position="91"/>
    </location>
</feature>
<feature type="compositionally biased region" description="Low complexity" evidence="1">
    <location>
        <begin position="773"/>
        <end position="790"/>
    </location>
</feature>
<organism evidence="2 3">
    <name type="scientific">Gregarina niphandrodes</name>
    <name type="common">Septate eugregarine</name>
    <dbReference type="NCBI Taxonomy" id="110365"/>
    <lineage>
        <taxon>Eukaryota</taxon>
        <taxon>Sar</taxon>
        <taxon>Alveolata</taxon>
        <taxon>Apicomplexa</taxon>
        <taxon>Conoidasida</taxon>
        <taxon>Gregarinasina</taxon>
        <taxon>Eugregarinorida</taxon>
        <taxon>Gregarinidae</taxon>
        <taxon>Gregarina</taxon>
    </lineage>
</organism>
<keyword evidence="3" id="KW-1185">Reference proteome</keyword>
<feature type="compositionally biased region" description="Basic and acidic residues" evidence="1">
    <location>
        <begin position="1"/>
        <end position="13"/>
    </location>
</feature>
<dbReference type="GeneID" id="22912469"/>
<protein>
    <submittedName>
        <fullName evidence="2">Uncharacterized protein</fullName>
    </submittedName>
</protein>
<evidence type="ECO:0000313" key="3">
    <source>
        <dbReference type="Proteomes" id="UP000019763"/>
    </source>
</evidence>
<sequence>MNLRQEDVTRIDESTVDQSAANPSAIEPSTLEPPMAEPAVVETTDDSFSGTPDGSSSVAVDDSKVSEAVEQMTNAEEESSVSNPMFHYKGELTVDPKSGEVLDIHKADSTSSSGGGLETAAASSAAAAIAAVNSDAADPDGELRAAGLEDPELEDSQLAEAAAIGLDTDGQTIQRSPTVGTLSTDGESKKDTVAFGHQDLEHVPRADVTGASRQPVRPHKVKSDHSTVGQTIQTHSAVSRGLVPVTRLSGSEAHETPHSAKSITQQLNSGFTSGQATSTDSETDANVMAQDATGSLRDGEDSAGSILGNKSLLGSSLLEQGDSVSVSGSTVADGSPVAADSSVTAGTTFGTSTTVAGDHGSSDHGSSDMPVDGSASRQEIVPAGTAATAEKILPAGEGVSQGAVTAVAPSANEHTASGGSAKHPVQASGSLPYPAVRPAAAYTAGTAGSVGFDTSQTRTETGRGGASYAVIAPAATAGVDKNRTPEAGFTSGTAGSVGWVDQSSEAYGAGTSGVTGQLVANRDATYPVTVPRAAAASNRDRTAGAGYTSGTVESVGWANEDQGGGGRGAAGSTTPGSYPVTVPRAAASGAAASGAAAASDQGRAPAAGYSSGAVESVGWADEEPPAESETAPAPAPAPRSAMVARAGVSGATMDAVDWADEEEREPSRAPFHPIAGTLQVFTETDDAGDTKSLVFDPEELAEPESETVAEAEPEAPKVEKRAAQALSLMPEPEDEPDAACPMPARDEAVPAEPEGVTEPEVLKAAATPALSPAPAPVVAATPRSAAAPPAGDVEGGHAEGGRAEGGHSTANGQGGKAKVGDISINVNGGGSGDCGGDCGCACYPECCEDDDDDVSDDDVSDDNVSDVDSEDFGESHQRRRNQELVDEYDEDDEDDYEED</sequence>
<feature type="region of interest" description="Disordered" evidence="1">
    <location>
        <begin position="554"/>
        <end position="581"/>
    </location>
</feature>
<accession>A0A023B7N9</accession>
<feature type="compositionally biased region" description="Low complexity" evidence="1">
    <location>
        <begin position="341"/>
        <end position="359"/>
    </location>
</feature>
<feature type="region of interest" description="Disordered" evidence="1">
    <location>
        <begin position="773"/>
        <end position="817"/>
    </location>
</feature>
<feature type="compositionally biased region" description="Low complexity" evidence="1">
    <location>
        <begin position="118"/>
        <end position="136"/>
    </location>
</feature>
<feature type="compositionally biased region" description="Low complexity" evidence="1">
    <location>
        <begin position="627"/>
        <end position="642"/>
    </location>
</feature>
<feature type="region of interest" description="Disordered" evidence="1">
    <location>
        <begin position="325"/>
        <end position="376"/>
    </location>
</feature>
<dbReference type="VEuPathDB" id="CryptoDB:GNI_067270"/>
<dbReference type="OMA" id="WANEDQG"/>
<feature type="region of interest" description="Disordered" evidence="1">
    <location>
        <begin position="697"/>
        <end position="756"/>
    </location>
</feature>
<evidence type="ECO:0000256" key="1">
    <source>
        <dbReference type="SAM" id="MobiDB-lite"/>
    </source>
</evidence>
<dbReference type="RefSeq" id="XP_011130184.1">
    <property type="nucleotide sequence ID" value="XM_011131882.1"/>
</dbReference>
<feature type="compositionally biased region" description="Acidic residues" evidence="1">
    <location>
        <begin position="849"/>
        <end position="872"/>
    </location>
</feature>
<feature type="compositionally biased region" description="Basic and acidic residues" evidence="1">
    <location>
        <begin position="794"/>
        <end position="805"/>
    </location>
</feature>
<feature type="compositionally biased region" description="Basic and acidic residues" evidence="1">
    <location>
        <begin position="186"/>
        <end position="205"/>
    </location>
</feature>
<feature type="compositionally biased region" description="Acidic residues" evidence="1">
    <location>
        <begin position="697"/>
        <end position="713"/>
    </location>
</feature>
<evidence type="ECO:0000313" key="2">
    <source>
        <dbReference type="EMBL" id="EZG67631.1"/>
    </source>
</evidence>
<proteinExistence type="predicted"/>
<feature type="region of interest" description="Disordered" evidence="1">
    <location>
        <begin position="849"/>
        <end position="899"/>
    </location>
</feature>
<feature type="region of interest" description="Disordered" evidence="1">
    <location>
        <begin position="105"/>
        <end position="150"/>
    </location>
</feature>
<feature type="compositionally biased region" description="Polar residues" evidence="1">
    <location>
        <begin position="169"/>
        <end position="185"/>
    </location>
</feature>
<feature type="compositionally biased region" description="Basic and acidic residues" evidence="1">
    <location>
        <begin position="873"/>
        <end position="883"/>
    </location>
</feature>
<dbReference type="EMBL" id="AFNH02000506">
    <property type="protein sequence ID" value="EZG67631.1"/>
    <property type="molecule type" value="Genomic_DNA"/>
</dbReference>
<name>A0A023B7N9_GRENI</name>
<feature type="region of interest" description="Disordered" evidence="1">
    <location>
        <begin position="165"/>
        <end position="229"/>
    </location>
</feature>
<feature type="compositionally biased region" description="Polar residues" evidence="1">
    <location>
        <begin position="259"/>
        <end position="280"/>
    </location>
</feature>
<gene>
    <name evidence="2" type="ORF">GNI_067270</name>
</gene>
<feature type="region of interest" description="Disordered" evidence="1">
    <location>
        <begin position="249"/>
        <end position="284"/>
    </location>
</feature>
<reference evidence="2" key="1">
    <citation type="submission" date="2013-12" db="EMBL/GenBank/DDBJ databases">
        <authorList>
            <person name="Omoto C.K."/>
            <person name="Sibley D."/>
            <person name="Venepally P."/>
            <person name="Hadjithomas M."/>
            <person name="Karamycheva S."/>
            <person name="Brunk B."/>
            <person name="Roos D."/>
            <person name="Caler E."/>
            <person name="Lorenzi H."/>
        </authorList>
    </citation>
    <scope>NUCLEOTIDE SEQUENCE</scope>
</reference>
<feature type="region of interest" description="Disordered" evidence="1">
    <location>
        <begin position="615"/>
        <end position="642"/>
    </location>
</feature>
<dbReference type="Proteomes" id="UP000019763">
    <property type="component" value="Unassembled WGS sequence"/>
</dbReference>
<feature type="compositionally biased region" description="Acidic residues" evidence="1">
    <location>
        <begin position="884"/>
        <end position="899"/>
    </location>
</feature>